<dbReference type="Pfam" id="PF00112">
    <property type="entry name" value="Peptidase_C1"/>
    <property type="match status" value="1"/>
</dbReference>
<dbReference type="CDD" id="cd02248">
    <property type="entry name" value="Peptidase_C1A"/>
    <property type="match status" value="1"/>
</dbReference>
<evidence type="ECO:0008006" key="11">
    <source>
        <dbReference type="Google" id="ProtNLM"/>
    </source>
</evidence>
<dbReference type="SMART" id="SM00848">
    <property type="entry name" value="Inhibitor_I29"/>
    <property type="match status" value="1"/>
</dbReference>
<keyword evidence="10" id="KW-1185">Reference proteome</keyword>
<dbReference type="OMA" id="FLMVWIF"/>
<dbReference type="PROSITE" id="PS00139">
    <property type="entry name" value="THIOL_PROTEASE_CYS"/>
    <property type="match status" value="1"/>
</dbReference>
<evidence type="ECO:0000256" key="4">
    <source>
        <dbReference type="ARBA" id="ARBA00022801"/>
    </source>
</evidence>
<keyword evidence="4" id="KW-0378">Hydrolase</keyword>
<dbReference type="Pfam" id="PF08246">
    <property type="entry name" value="Inhibitor_I29"/>
    <property type="match status" value="1"/>
</dbReference>
<dbReference type="GO" id="GO:0006508">
    <property type="term" value="P:proteolysis"/>
    <property type="evidence" value="ECO:0007669"/>
    <property type="project" value="UniProtKB-KW"/>
</dbReference>
<protein>
    <recommendedName>
        <fullName evidence="11">Peptidase C1A papain C-terminal domain-containing protein</fullName>
    </recommendedName>
</protein>
<dbReference type="SMART" id="SM00645">
    <property type="entry name" value="Pept_C1"/>
    <property type="match status" value="1"/>
</dbReference>
<keyword evidence="6" id="KW-1015">Disulfide bond</keyword>
<feature type="domain" description="Peptidase C1A papain C-terminal" evidence="7">
    <location>
        <begin position="101"/>
        <end position="317"/>
    </location>
</feature>
<comment type="caution">
    <text evidence="9">The sequence shown here is derived from an EMBL/GenBank/DDBJ whole genome shotgun (WGS) entry which is preliminary data.</text>
</comment>
<dbReference type="PROSITE" id="PS00640">
    <property type="entry name" value="THIOL_PROTEASE_ASN"/>
    <property type="match status" value="1"/>
</dbReference>
<dbReference type="InterPro" id="IPR039417">
    <property type="entry name" value="Peptidase_C1A_papain-like"/>
</dbReference>
<dbReference type="InterPro" id="IPR013128">
    <property type="entry name" value="Peptidase_C1A"/>
</dbReference>
<dbReference type="InterPro" id="IPR025661">
    <property type="entry name" value="Pept_asp_AS"/>
</dbReference>
<evidence type="ECO:0000256" key="3">
    <source>
        <dbReference type="ARBA" id="ARBA00022729"/>
    </source>
</evidence>
<comment type="similarity">
    <text evidence="1">Belongs to the peptidase C1 family.</text>
</comment>
<dbReference type="Gramene" id="OMO94567">
    <property type="protein sequence ID" value="OMO94567"/>
    <property type="gene ID" value="CCACVL1_05921"/>
</dbReference>
<dbReference type="GO" id="GO:0008234">
    <property type="term" value="F:cysteine-type peptidase activity"/>
    <property type="evidence" value="ECO:0007669"/>
    <property type="project" value="UniProtKB-KW"/>
</dbReference>
<evidence type="ECO:0000256" key="5">
    <source>
        <dbReference type="ARBA" id="ARBA00022807"/>
    </source>
</evidence>
<feature type="domain" description="Cathepsin propeptide inhibitor" evidence="8">
    <location>
        <begin position="14"/>
        <end position="70"/>
    </location>
</feature>
<dbReference type="PROSITE" id="PS00639">
    <property type="entry name" value="THIOL_PROTEASE_HIS"/>
    <property type="match status" value="1"/>
</dbReference>
<evidence type="ECO:0000256" key="2">
    <source>
        <dbReference type="ARBA" id="ARBA00022670"/>
    </source>
</evidence>
<keyword evidence="3" id="KW-0732">Signal</keyword>
<dbReference type="STRING" id="210143.A0A1R3JIG2"/>
<dbReference type="PRINTS" id="PR00705">
    <property type="entry name" value="PAPAIN"/>
</dbReference>
<dbReference type="InterPro" id="IPR000169">
    <property type="entry name" value="Pept_cys_AS"/>
</dbReference>
<accession>A0A1R3JIG2</accession>
<evidence type="ECO:0000256" key="6">
    <source>
        <dbReference type="ARBA" id="ARBA00023157"/>
    </source>
</evidence>
<keyword evidence="5" id="KW-0788">Thiol protease</keyword>
<dbReference type="EMBL" id="AWWV01007814">
    <property type="protein sequence ID" value="OMO94567.1"/>
    <property type="molecule type" value="Genomic_DNA"/>
</dbReference>
<evidence type="ECO:0000313" key="9">
    <source>
        <dbReference type="EMBL" id="OMO94567.1"/>
    </source>
</evidence>
<evidence type="ECO:0000259" key="8">
    <source>
        <dbReference type="SMART" id="SM00848"/>
    </source>
</evidence>
<dbReference type="InterPro" id="IPR013201">
    <property type="entry name" value="Prot_inhib_I29"/>
</dbReference>
<dbReference type="OrthoDB" id="10253408at2759"/>
<dbReference type="SUPFAM" id="SSF54001">
    <property type="entry name" value="Cysteine proteinases"/>
    <property type="match status" value="1"/>
</dbReference>
<organism evidence="9 10">
    <name type="scientific">Corchorus capsularis</name>
    <name type="common">Jute</name>
    <dbReference type="NCBI Taxonomy" id="210143"/>
    <lineage>
        <taxon>Eukaryota</taxon>
        <taxon>Viridiplantae</taxon>
        <taxon>Streptophyta</taxon>
        <taxon>Embryophyta</taxon>
        <taxon>Tracheophyta</taxon>
        <taxon>Spermatophyta</taxon>
        <taxon>Magnoliopsida</taxon>
        <taxon>eudicotyledons</taxon>
        <taxon>Gunneridae</taxon>
        <taxon>Pentapetalae</taxon>
        <taxon>rosids</taxon>
        <taxon>malvids</taxon>
        <taxon>Malvales</taxon>
        <taxon>Malvaceae</taxon>
        <taxon>Grewioideae</taxon>
        <taxon>Apeibeae</taxon>
        <taxon>Corchorus</taxon>
    </lineage>
</organism>
<dbReference type="InterPro" id="IPR025660">
    <property type="entry name" value="Pept_his_AS"/>
</dbReference>
<keyword evidence="2" id="KW-0645">Protease</keyword>
<name>A0A1R3JIG2_COCAP</name>
<gene>
    <name evidence="9" type="ORF">CCACVL1_05921</name>
</gene>
<dbReference type="Gene3D" id="3.90.70.10">
    <property type="entry name" value="Cysteine proteinases"/>
    <property type="match status" value="1"/>
</dbReference>
<dbReference type="PANTHER" id="PTHR12411">
    <property type="entry name" value="CYSTEINE PROTEASE FAMILY C1-RELATED"/>
    <property type="match status" value="1"/>
</dbReference>
<sequence length="322" mass="36597">MPETYDPKDMQIRYERWLLIHGRRYQNKDEYTMRFGIYQSNAQFIDHINSQNLSFKLTDNKYADMTNEEFRSIYFGVWGGGRFPKERETVSFKDNICENNLSASIDWRDKGAVTPVKDQGLCGSCWAFSTVAAIEGLNKIKTGKLISLSEQELVDCDVAGGNHGCNGGFMEKAYEYIINNGGITTEENYPYKGRDDVCDRNKARNHAVTISGYQLVPENDEESLREAVARQPVSVAIDAGGYEFQLYSKGVFKGYCGYQLNHGVTIVGYGEEHGKKYWLVKNSWGAYWGESGYIKMERDFVDKRGLCGIAMDACYPLKNVKI</sequence>
<reference evidence="9 10" key="1">
    <citation type="submission" date="2013-09" db="EMBL/GenBank/DDBJ databases">
        <title>Corchorus capsularis genome sequencing.</title>
        <authorList>
            <person name="Alam M."/>
            <person name="Haque M.S."/>
            <person name="Islam M.S."/>
            <person name="Emdad E.M."/>
            <person name="Islam M.M."/>
            <person name="Ahmed B."/>
            <person name="Halim A."/>
            <person name="Hossen Q.M.M."/>
            <person name="Hossain M.Z."/>
            <person name="Ahmed R."/>
            <person name="Khan M.M."/>
            <person name="Islam R."/>
            <person name="Rashid M.M."/>
            <person name="Khan S.A."/>
            <person name="Rahman M.S."/>
            <person name="Alam M."/>
        </authorList>
    </citation>
    <scope>NUCLEOTIDE SEQUENCE [LARGE SCALE GENOMIC DNA]</scope>
    <source>
        <strain evidence="10">cv. CVL-1</strain>
        <tissue evidence="9">Whole seedling</tissue>
    </source>
</reference>
<proteinExistence type="inferred from homology"/>
<dbReference type="FunFam" id="3.90.70.10:FF:000067">
    <property type="entry name" value="Senescence-specific cysteine protease"/>
    <property type="match status" value="1"/>
</dbReference>
<dbReference type="InterPro" id="IPR038765">
    <property type="entry name" value="Papain-like_cys_pep_sf"/>
</dbReference>
<evidence type="ECO:0000259" key="7">
    <source>
        <dbReference type="SMART" id="SM00645"/>
    </source>
</evidence>
<evidence type="ECO:0000313" key="10">
    <source>
        <dbReference type="Proteomes" id="UP000188268"/>
    </source>
</evidence>
<dbReference type="AlphaFoldDB" id="A0A1R3JIG2"/>
<dbReference type="InterPro" id="IPR000668">
    <property type="entry name" value="Peptidase_C1A_C"/>
</dbReference>
<evidence type="ECO:0000256" key="1">
    <source>
        <dbReference type="ARBA" id="ARBA00008455"/>
    </source>
</evidence>
<dbReference type="Proteomes" id="UP000188268">
    <property type="component" value="Unassembled WGS sequence"/>
</dbReference>